<evidence type="ECO:0000256" key="4">
    <source>
        <dbReference type="ARBA" id="ARBA00022692"/>
    </source>
</evidence>
<gene>
    <name evidence="12" type="ORF">TRFO_07261</name>
</gene>
<comment type="caution">
    <text evidence="12">The sequence shown here is derived from an EMBL/GenBank/DDBJ whole genome shotgun (WGS) entry which is preliminary data.</text>
</comment>
<dbReference type="PANTHER" id="PTHR19957">
    <property type="entry name" value="SYNTAXIN"/>
    <property type="match status" value="1"/>
</dbReference>
<dbReference type="InterPro" id="IPR045242">
    <property type="entry name" value="Syntaxin"/>
</dbReference>
<comment type="similarity">
    <text evidence="2">Belongs to the syntaxin family.</text>
</comment>
<keyword evidence="6 10" id="KW-1133">Transmembrane helix</keyword>
<dbReference type="GO" id="GO:0000139">
    <property type="term" value="C:Golgi membrane"/>
    <property type="evidence" value="ECO:0007669"/>
    <property type="project" value="UniProtKB-SubCell"/>
</dbReference>
<evidence type="ECO:0000256" key="5">
    <source>
        <dbReference type="ARBA" id="ARBA00022927"/>
    </source>
</evidence>
<dbReference type="GO" id="GO:0006906">
    <property type="term" value="P:vesicle fusion"/>
    <property type="evidence" value="ECO:0007669"/>
    <property type="project" value="TreeGrafter"/>
</dbReference>
<keyword evidence="3" id="KW-0813">Transport</keyword>
<dbReference type="AlphaFoldDB" id="A0A1J4JUC7"/>
<dbReference type="OrthoDB" id="10251371at2759"/>
<evidence type="ECO:0000256" key="9">
    <source>
        <dbReference type="ARBA" id="ARBA00023136"/>
    </source>
</evidence>
<evidence type="ECO:0000256" key="1">
    <source>
        <dbReference type="ARBA" id="ARBA00004409"/>
    </source>
</evidence>
<dbReference type="Pfam" id="PF05739">
    <property type="entry name" value="SNARE"/>
    <property type="match status" value="1"/>
</dbReference>
<feature type="transmembrane region" description="Helical" evidence="10">
    <location>
        <begin position="252"/>
        <end position="272"/>
    </location>
</feature>
<keyword evidence="13" id="KW-1185">Reference proteome</keyword>
<dbReference type="Gene3D" id="1.20.5.110">
    <property type="match status" value="1"/>
</dbReference>
<evidence type="ECO:0000256" key="7">
    <source>
        <dbReference type="ARBA" id="ARBA00023034"/>
    </source>
</evidence>
<dbReference type="PROSITE" id="PS50192">
    <property type="entry name" value="T_SNARE"/>
    <property type="match status" value="1"/>
</dbReference>
<dbReference type="InterPro" id="IPR000727">
    <property type="entry name" value="T_SNARE_dom"/>
</dbReference>
<protein>
    <submittedName>
        <fullName evidence="12">SNARE domain containing protein</fullName>
    </submittedName>
</protein>
<dbReference type="Proteomes" id="UP000179807">
    <property type="component" value="Unassembled WGS sequence"/>
</dbReference>
<dbReference type="VEuPathDB" id="TrichDB:TRFO_07261"/>
<evidence type="ECO:0000256" key="6">
    <source>
        <dbReference type="ARBA" id="ARBA00022989"/>
    </source>
</evidence>
<name>A0A1J4JUC7_9EUKA</name>
<dbReference type="EMBL" id="MLAK01000882">
    <property type="protein sequence ID" value="OHT02080.1"/>
    <property type="molecule type" value="Genomic_DNA"/>
</dbReference>
<proteinExistence type="inferred from homology"/>
<keyword evidence="9 10" id="KW-0472">Membrane</keyword>
<reference evidence="12" key="1">
    <citation type="submission" date="2016-10" db="EMBL/GenBank/DDBJ databases">
        <authorList>
            <person name="Benchimol M."/>
            <person name="Almeida L.G."/>
            <person name="Vasconcelos A.T."/>
            <person name="Perreira-Neves A."/>
            <person name="Rosa I.A."/>
            <person name="Tasca T."/>
            <person name="Bogo M.R."/>
            <person name="de Souza W."/>
        </authorList>
    </citation>
    <scope>NUCLEOTIDE SEQUENCE [LARGE SCALE GENOMIC DNA]</scope>
    <source>
        <strain evidence="12">K</strain>
    </source>
</reference>
<evidence type="ECO:0000313" key="12">
    <source>
        <dbReference type="EMBL" id="OHT02080.1"/>
    </source>
</evidence>
<accession>A0A1J4JUC7</accession>
<dbReference type="GO" id="GO:0006886">
    <property type="term" value="P:intracellular protein transport"/>
    <property type="evidence" value="ECO:0007669"/>
    <property type="project" value="TreeGrafter"/>
</dbReference>
<evidence type="ECO:0000256" key="2">
    <source>
        <dbReference type="ARBA" id="ARBA00009063"/>
    </source>
</evidence>
<dbReference type="GeneID" id="94828274"/>
<evidence type="ECO:0000259" key="11">
    <source>
        <dbReference type="PROSITE" id="PS50192"/>
    </source>
</evidence>
<organism evidence="12 13">
    <name type="scientific">Tritrichomonas foetus</name>
    <dbReference type="NCBI Taxonomy" id="1144522"/>
    <lineage>
        <taxon>Eukaryota</taxon>
        <taxon>Metamonada</taxon>
        <taxon>Parabasalia</taxon>
        <taxon>Tritrichomonadida</taxon>
        <taxon>Tritrichomonadidae</taxon>
        <taxon>Tritrichomonas</taxon>
    </lineage>
</organism>
<dbReference type="InterPro" id="IPR010989">
    <property type="entry name" value="SNARE"/>
</dbReference>
<evidence type="ECO:0000313" key="13">
    <source>
        <dbReference type="Proteomes" id="UP000179807"/>
    </source>
</evidence>
<sequence length="275" mass="32166">MLDSHRKGFKRNYTELFNGYRKSLRITPRNQPDSHNNIVTALSDDINIKLSILDRKITELEELFAQRVLPTFDNSEVELCDHNIRQITNEISHRISALSSEIKHPIPTLDTEVANLLMNLQQCHKLRLASLVQKFRNIQATRRPNNQRLHRDDQNDLISDIYADFQPNLENDDQNEAILQHNMEAIQNDELQHLIVMMNELNSLFRDMSLLIFEQGTVLDRIDTKIELAVQDVERGNEQLEQANEYQSSNCFYMYITVLVGLIGVCIFIMLFRKR</sequence>
<evidence type="ECO:0000256" key="3">
    <source>
        <dbReference type="ARBA" id="ARBA00022448"/>
    </source>
</evidence>
<keyword evidence="7" id="KW-0333">Golgi apparatus</keyword>
<keyword evidence="4 10" id="KW-0812">Transmembrane</keyword>
<comment type="subcellular location">
    <subcellularLocation>
        <location evidence="1">Golgi apparatus membrane</location>
        <topology evidence="1">Single-pass type IV membrane protein</topology>
    </subcellularLocation>
</comment>
<keyword evidence="8" id="KW-0175">Coiled coil</keyword>
<dbReference type="GO" id="GO:0031201">
    <property type="term" value="C:SNARE complex"/>
    <property type="evidence" value="ECO:0007669"/>
    <property type="project" value="TreeGrafter"/>
</dbReference>
<dbReference type="GO" id="GO:0000149">
    <property type="term" value="F:SNARE binding"/>
    <property type="evidence" value="ECO:0007669"/>
    <property type="project" value="TreeGrafter"/>
</dbReference>
<keyword evidence="5" id="KW-0653">Protein transport</keyword>
<evidence type="ECO:0000256" key="8">
    <source>
        <dbReference type="ARBA" id="ARBA00023054"/>
    </source>
</evidence>
<dbReference type="PANTHER" id="PTHR19957:SF83">
    <property type="entry name" value="SYNTAXIN-16"/>
    <property type="match status" value="1"/>
</dbReference>
<dbReference type="CDD" id="cd15845">
    <property type="entry name" value="SNARE_syntaxin16"/>
    <property type="match status" value="1"/>
</dbReference>
<feature type="domain" description="T-SNARE coiled-coil homology" evidence="11">
    <location>
        <begin position="181"/>
        <end position="243"/>
    </location>
</feature>
<evidence type="ECO:0000256" key="10">
    <source>
        <dbReference type="SAM" id="Phobius"/>
    </source>
</evidence>
<dbReference type="SMART" id="SM00397">
    <property type="entry name" value="t_SNARE"/>
    <property type="match status" value="1"/>
</dbReference>
<dbReference type="RefSeq" id="XP_068355216.1">
    <property type="nucleotide sequence ID" value="XM_068493570.1"/>
</dbReference>
<dbReference type="GO" id="GO:0048278">
    <property type="term" value="P:vesicle docking"/>
    <property type="evidence" value="ECO:0007669"/>
    <property type="project" value="TreeGrafter"/>
</dbReference>
<dbReference type="SUPFAM" id="SSF47661">
    <property type="entry name" value="t-snare proteins"/>
    <property type="match status" value="1"/>
</dbReference>
<dbReference type="GO" id="GO:0005484">
    <property type="term" value="F:SNAP receptor activity"/>
    <property type="evidence" value="ECO:0007669"/>
    <property type="project" value="TreeGrafter"/>
</dbReference>